<reference evidence="2 3" key="1">
    <citation type="submission" date="2018-01" db="EMBL/GenBank/DDBJ databases">
        <authorList>
            <person name="Clerissi C."/>
        </authorList>
    </citation>
    <scope>NUCLEOTIDE SEQUENCE [LARGE SCALE GENOMIC DNA]</scope>
    <source>
        <strain evidence="2">Cupriavidus taiwanensis STM 6021</strain>
    </source>
</reference>
<dbReference type="EMBL" id="OGUU01000049">
    <property type="protein sequence ID" value="SPC25964.1"/>
    <property type="molecule type" value="Genomic_DNA"/>
</dbReference>
<evidence type="ECO:0000256" key="1">
    <source>
        <dbReference type="SAM" id="SignalP"/>
    </source>
</evidence>
<dbReference type="InterPro" id="IPR031560">
    <property type="entry name" value="CzcE"/>
</dbReference>
<proteinExistence type="predicted"/>
<dbReference type="Proteomes" id="UP000257139">
    <property type="component" value="Unassembled WGS sequence"/>
</dbReference>
<organism evidence="2 3">
    <name type="scientific">Cupriavidus taiwanensis</name>
    <dbReference type="NCBI Taxonomy" id="164546"/>
    <lineage>
        <taxon>Bacteria</taxon>
        <taxon>Pseudomonadati</taxon>
        <taxon>Pseudomonadota</taxon>
        <taxon>Betaproteobacteria</taxon>
        <taxon>Burkholderiales</taxon>
        <taxon>Burkholderiaceae</taxon>
        <taxon>Cupriavidus</taxon>
    </lineage>
</organism>
<dbReference type="Pfam" id="PF16986">
    <property type="entry name" value="CzcE"/>
    <property type="match status" value="1"/>
</dbReference>
<dbReference type="AlphaFoldDB" id="A0A7Z7JIC2"/>
<feature type="chain" id="PRO_5031437325" evidence="1">
    <location>
        <begin position="34"/>
        <end position="165"/>
    </location>
</feature>
<protein>
    <submittedName>
        <fullName evidence="2">CopH involved in Cu(II)/Cu(I) resistance (CzcE-like protein) up with Mn</fullName>
    </submittedName>
</protein>
<sequence>MERIMNTKKTALTALTALALAAVSVLSSSPAWSADQTRTNAGDNWAEHVRRQAADQASSSASLTVPSAMATAQAATPLGPQATLFGSLAPANTAARAVTLAPGLKSVNVASGDTVTFRSGAQQATWTFAEFVQGKSVDLGVLFPAMPNAQGVRVYIERSKLFTGG</sequence>
<evidence type="ECO:0000313" key="2">
    <source>
        <dbReference type="EMBL" id="SPC25964.1"/>
    </source>
</evidence>
<dbReference type="InterPro" id="IPR038674">
    <property type="entry name" value="CzcE_sf"/>
</dbReference>
<feature type="signal peptide" evidence="1">
    <location>
        <begin position="1"/>
        <end position="33"/>
    </location>
</feature>
<name>A0A7Z7JIC2_9BURK</name>
<accession>A0A7Z7JIC2</accession>
<evidence type="ECO:0000313" key="3">
    <source>
        <dbReference type="Proteomes" id="UP000257139"/>
    </source>
</evidence>
<gene>
    <name evidence="2" type="primary">copH</name>
    <name evidence="2" type="ORF">CBM2594_U20151</name>
</gene>
<comment type="caution">
    <text evidence="2">The sequence shown here is derived from an EMBL/GenBank/DDBJ whole genome shotgun (WGS) entry which is preliminary data.</text>
</comment>
<dbReference type="Gene3D" id="2.60.40.2280">
    <property type="entry name" value="Heavy-metal resistance protein CzcE"/>
    <property type="match status" value="1"/>
</dbReference>
<keyword evidence="1" id="KW-0732">Signal</keyword>